<keyword evidence="1" id="KW-0472">Membrane</keyword>
<name>A0AAN0J5Z5_AMPQE</name>
<dbReference type="KEGG" id="aqu:109582052"/>
<evidence type="ECO:0000256" key="1">
    <source>
        <dbReference type="SAM" id="Phobius"/>
    </source>
</evidence>
<keyword evidence="1" id="KW-1133">Transmembrane helix</keyword>
<reference evidence="2" key="2">
    <citation type="submission" date="2024-06" db="UniProtKB">
        <authorList>
            <consortium name="EnsemblMetazoa"/>
        </authorList>
    </citation>
    <scope>IDENTIFICATION</scope>
</reference>
<feature type="transmembrane region" description="Helical" evidence="1">
    <location>
        <begin position="30"/>
        <end position="53"/>
    </location>
</feature>
<dbReference type="AlphaFoldDB" id="A0AAN0J5Z5"/>
<feature type="transmembrane region" description="Helical" evidence="1">
    <location>
        <begin position="5"/>
        <end position="24"/>
    </location>
</feature>
<evidence type="ECO:0000313" key="2">
    <source>
        <dbReference type="EnsemblMetazoa" id="XP_019852172.1"/>
    </source>
</evidence>
<dbReference type="Proteomes" id="UP000007879">
    <property type="component" value="Unassembled WGS sequence"/>
</dbReference>
<evidence type="ECO:0000313" key="3">
    <source>
        <dbReference type="Proteomes" id="UP000007879"/>
    </source>
</evidence>
<proteinExistence type="predicted"/>
<organism evidence="2 3">
    <name type="scientific">Amphimedon queenslandica</name>
    <name type="common">Sponge</name>
    <dbReference type="NCBI Taxonomy" id="400682"/>
    <lineage>
        <taxon>Eukaryota</taxon>
        <taxon>Metazoa</taxon>
        <taxon>Porifera</taxon>
        <taxon>Demospongiae</taxon>
        <taxon>Heteroscleromorpha</taxon>
        <taxon>Haplosclerida</taxon>
        <taxon>Niphatidae</taxon>
        <taxon>Amphimedon</taxon>
    </lineage>
</organism>
<dbReference type="EnsemblMetazoa" id="XM_019996613.1">
    <property type="protein sequence ID" value="XP_019852172.1"/>
    <property type="gene ID" value="LOC109582052"/>
</dbReference>
<dbReference type="GeneID" id="109582052"/>
<keyword evidence="3" id="KW-1185">Reference proteome</keyword>
<reference evidence="3" key="1">
    <citation type="journal article" date="2010" name="Nature">
        <title>The Amphimedon queenslandica genome and the evolution of animal complexity.</title>
        <authorList>
            <person name="Srivastava M."/>
            <person name="Simakov O."/>
            <person name="Chapman J."/>
            <person name="Fahey B."/>
            <person name="Gauthier M.E."/>
            <person name="Mitros T."/>
            <person name="Richards G.S."/>
            <person name="Conaco C."/>
            <person name="Dacre M."/>
            <person name="Hellsten U."/>
            <person name="Larroux C."/>
            <person name="Putnam N.H."/>
            <person name="Stanke M."/>
            <person name="Adamska M."/>
            <person name="Darling A."/>
            <person name="Degnan S.M."/>
            <person name="Oakley T.H."/>
            <person name="Plachetzki D.C."/>
            <person name="Zhai Y."/>
            <person name="Adamski M."/>
            <person name="Calcino A."/>
            <person name="Cummins S.F."/>
            <person name="Goodstein D.M."/>
            <person name="Harris C."/>
            <person name="Jackson D.J."/>
            <person name="Leys S.P."/>
            <person name="Shu S."/>
            <person name="Woodcroft B.J."/>
            <person name="Vervoort M."/>
            <person name="Kosik K.S."/>
            <person name="Manning G."/>
            <person name="Degnan B.M."/>
            <person name="Rokhsar D.S."/>
        </authorList>
    </citation>
    <scope>NUCLEOTIDE SEQUENCE [LARGE SCALE GENOMIC DNA]</scope>
</reference>
<keyword evidence="1" id="KW-0812">Transmembrane</keyword>
<sequence>MHIPVCISILQILIASFGIGSILVHHIYTYATYCILTLGLLLSFLSMTIFLYIEIDTFIDSVTSLVLSTSKSHTLNQIDDAFSCNEFNSTAVPFDTRDLSQCATPD</sequence>
<dbReference type="RefSeq" id="XP_019852172.1">
    <property type="nucleotide sequence ID" value="XM_019996613.1"/>
</dbReference>
<protein>
    <submittedName>
        <fullName evidence="2">Uncharacterized protein</fullName>
    </submittedName>
</protein>
<accession>A0AAN0J5Z5</accession>